<dbReference type="AlphaFoldDB" id="A0A3S4EJE7"/>
<evidence type="ECO:0000313" key="2">
    <source>
        <dbReference type="Proteomes" id="UP000281391"/>
    </source>
</evidence>
<accession>A0A3S4EJE7</accession>
<gene>
    <name evidence="1" type="ORF">NCTC11214_05768</name>
</gene>
<name>A0A3S4EJE7_SEROD</name>
<sequence length="111" mass="11845">MQHTPWRVALHGVELARSEGDTLHFSKSLLVPELKPADVNHAVGVDITFGDGDTAQVVRKVLLDCDANVGKILLSREATLDVKAVAYSTFPSVSSMTVARGTPDVCAGPFE</sequence>
<evidence type="ECO:0000313" key="1">
    <source>
        <dbReference type="EMBL" id="VDZ66032.1"/>
    </source>
</evidence>
<dbReference type="KEGG" id="sof:NCTC11214_05768"/>
<protein>
    <submittedName>
        <fullName evidence="1">Uncharacterized protein</fullName>
    </submittedName>
</protein>
<proteinExistence type="predicted"/>
<reference evidence="1 2" key="1">
    <citation type="submission" date="2018-12" db="EMBL/GenBank/DDBJ databases">
        <authorList>
            <consortium name="Pathogen Informatics"/>
        </authorList>
    </citation>
    <scope>NUCLEOTIDE SEQUENCE [LARGE SCALE GENOMIC DNA]</scope>
    <source>
        <strain evidence="1 2">NCTC11214</strain>
    </source>
</reference>
<dbReference type="EMBL" id="LR134117">
    <property type="protein sequence ID" value="VDZ66032.1"/>
    <property type="molecule type" value="Genomic_DNA"/>
</dbReference>
<dbReference type="Proteomes" id="UP000281391">
    <property type="component" value="Chromosome"/>
</dbReference>
<organism evidence="1 2">
    <name type="scientific">Serratia odorifera</name>
    <dbReference type="NCBI Taxonomy" id="618"/>
    <lineage>
        <taxon>Bacteria</taxon>
        <taxon>Pseudomonadati</taxon>
        <taxon>Pseudomonadota</taxon>
        <taxon>Gammaproteobacteria</taxon>
        <taxon>Enterobacterales</taxon>
        <taxon>Yersiniaceae</taxon>
        <taxon>Serratia</taxon>
    </lineage>
</organism>